<keyword evidence="2" id="KW-1185">Reference proteome</keyword>
<reference evidence="1 2" key="1">
    <citation type="submission" date="2021-06" db="EMBL/GenBank/DDBJ databases">
        <authorList>
            <person name="Kallberg Y."/>
            <person name="Tangrot J."/>
            <person name="Rosling A."/>
        </authorList>
    </citation>
    <scope>NUCLEOTIDE SEQUENCE [LARGE SCALE GENOMIC DNA]</scope>
    <source>
        <strain evidence="1 2">120-4 pot B 10/14</strain>
    </source>
</reference>
<dbReference type="Proteomes" id="UP000789901">
    <property type="component" value="Unassembled WGS sequence"/>
</dbReference>
<dbReference type="EMBL" id="CAJVQB010001176">
    <property type="protein sequence ID" value="CAG8524052.1"/>
    <property type="molecule type" value="Genomic_DNA"/>
</dbReference>
<feature type="non-terminal residue" evidence="1">
    <location>
        <position position="190"/>
    </location>
</feature>
<proteinExistence type="predicted"/>
<comment type="caution">
    <text evidence="1">The sequence shown here is derived from an EMBL/GenBank/DDBJ whole genome shotgun (WGS) entry which is preliminary data.</text>
</comment>
<sequence length="190" mass="22458">MDSDLWIVLVNNTETSTTRPENNKKGEIGIIFNIKIEDAKIKPYEPIVHGTFDNQPELSYMPEMVAIEIIKDFFAEIMTGGCGFRHKDHDGLPTHNPILPNLEVYDAEVWKKYNHDLLKEINQQKVNLNWVEVYSRYSQFLCLYKTIKNKKLNEKEINKLIRETIPNDENLYLRTSFWRKAYDNLCLIFE</sequence>
<name>A0ABM8W4N6_GIGMA</name>
<protein>
    <submittedName>
        <fullName evidence="1">26277_t:CDS:1</fullName>
    </submittedName>
</protein>
<evidence type="ECO:0000313" key="2">
    <source>
        <dbReference type="Proteomes" id="UP000789901"/>
    </source>
</evidence>
<gene>
    <name evidence="1" type="ORF">GMARGA_LOCUS3300</name>
</gene>
<accession>A0ABM8W4N6</accession>
<organism evidence="1 2">
    <name type="scientific">Gigaspora margarita</name>
    <dbReference type="NCBI Taxonomy" id="4874"/>
    <lineage>
        <taxon>Eukaryota</taxon>
        <taxon>Fungi</taxon>
        <taxon>Fungi incertae sedis</taxon>
        <taxon>Mucoromycota</taxon>
        <taxon>Glomeromycotina</taxon>
        <taxon>Glomeromycetes</taxon>
        <taxon>Diversisporales</taxon>
        <taxon>Gigasporaceae</taxon>
        <taxon>Gigaspora</taxon>
    </lineage>
</organism>
<evidence type="ECO:0000313" key="1">
    <source>
        <dbReference type="EMBL" id="CAG8524052.1"/>
    </source>
</evidence>